<evidence type="ECO:0000256" key="9">
    <source>
        <dbReference type="ARBA" id="ARBA00023054"/>
    </source>
</evidence>
<dbReference type="PANTHER" id="PTHR12701">
    <property type="entry name" value="BCR-ASSOCIATED PROTEIN, BAP"/>
    <property type="match status" value="1"/>
</dbReference>
<evidence type="ECO:0000313" key="14">
    <source>
        <dbReference type="Proteomes" id="UP000092462"/>
    </source>
</evidence>
<dbReference type="Pfam" id="PF18035">
    <property type="entry name" value="Bap31_Bap29_C"/>
    <property type="match status" value="1"/>
</dbReference>
<evidence type="ECO:0000256" key="7">
    <source>
        <dbReference type="ARBA" id="ARBA00022927"/>
    </source>
</evidence>
<organism evidence="13 14">
    <name type="scientific">Phlebotomus papatasi</name>
    <name type="common">Sandfly</name>
    <dbReference type="NCBI Taxonomy" id="29031"/>
    <lineage>
        <taxon>Eukaryota</taxon>
        <taxon>Metazoa</taxon>
        <taxon>Ecdysozoa</taxon>
        <taxon>Arthropoda</taxon>
        <taxon>Hexapoda</taxon>
        <taxon>Insecta</taxon>
        <taxon>Pterygota</taxon>
        <taxon>Neoptera</taxon>
        <taxon>Endopterygota</taxon>
        <taxon>Diptera</taxon>
        <taxon>Nematocera</taxon>
        <taxon>Psychodoidea</taxon>
        <taxon>Psychodidae</taxon>
        <taxon>Phlebotomus</taxon>
        <taxon>Phlebotomus</taxon>
    </lineage>
</organism>
<keyword evidence="4" id="KW-0812">Transmembrane</keyword>
<feature type="domain" description="BAP29/BAP31 transmembrane" evidence="11">
    <location>
        <begin position="1"/>
        <end position="133"/>
    </location>
</feature>
<keyword evidence="6" id="KW-0931">ER-Golgi transport</keyword>
<evidence type="ECO:0000256" key="2">
    <source>
        <dbReference type="ARBA" id="ARBA00007956"/>
    </source>
</evidence>
<dbReference type="GO" id="GO:0006888">
    <property type="term" value="P:endoplasmic reticulum to Golgi vesicle-mediated transport"/>
    <property type="evidence" value="ECO:0007669"/>
    <property type="project" value="TreeGrafter"/>
</dbReference>
<evidence type="ECO:0000259" key="11">
    <source>
        <dbReference type="Pfam" id="PF05529"/>
    </source>
</evidence>
<protein>
    <recommendedName>
        <fullName evidence="15">Endoplasmic reticulum transmembrane protein</fullName>
    </recommendedName>
</protein>
<evidence type="ECO:0000256" key="1">
    <source>
        <dbReference type="ARBA" id="ARBA00004477"/>
    </source>
</evidence>
<evidence type="ECO:0000256" key="4">
    <source>
        <dbReference type="ARBA" id="ARBA00022692"/>
    </source>
</evidence>
<dbReference type="AlphaFoldDB" id="A0A1B0D9D3"/>
<dbReference type="InterPro" id="IPR041672">
    <property type="entry name" value="Bap31/Bap29_C"/>
</dbReference>
<evidence type="ECO:0000256" key="5">
    <source>
        <dbReference type="ARBA" id="ARBA00022824"/>
    </source>
</evidence>
<dbReference type="VEuPathDB" id="VectorBase:PPAPM1_006232"/>
<keyword evidence="8" id="KW-1133">Transmembrane helix</keyword>
<dbReference type="SUPFAM" id="SSF58038">
    <property type="entry name" value="SNARE fusion complex"/>
    <property type="match status" value="1"/>
</dbReference>
<name>A0A1B0D9D3_PHLPP</name>
<evidence type="ECO:0000256" key="6">
    <source>
        <dbReference type="ARBA" id="ARBA00022892"/>
    </source>
</evidence>
<keyword evidence="7" id="KW-0653">Protein transport</keyword>
<comment type="subcellular location">
    <subcellularLocation>
        <location evidence="1">Endoplasmic reticulum membrane</location>
        <topology evidence="1">Multi-pass membrane protein</topology>
    </subcellularLocation>
</comment>
<dbReference type="EnsemblMetazoa" id="PPAI004245-RA">
    <property type="protein sequence ID" value="PPAI004245-PA"/>
    <property type="gene ID" value="PPAI004245"/>
</dbReference>
<comment type="similarity">
    <text evidence="2">Belongs to the BCAP29/BCAP31 family.</text>
</comment>
<dbReference type="GO" id="GO:0005789">
    <property type="term" value="C:endoplasmic reticulum membrane"/>
    <property type="evidence" value="ECO:0007669"/>
    <property type="project" value="UniProtKB-SubCell"/>
</dbReference>
<feature type="domain" description="Bap31/Bap29 cytoplasmic coiled-coil" evidence="12">
    <location>
        <begin position="169"/>
        <end position="200"/>
    </location>
</feature>
<evidence type="ECO:0000313" key="13">
    <source>
        <dbReference type="EnsemblMetazoa" id="PPAI004245-PA"/>
    </source>
</evidence>
<dbReference type="Proteomes" id="UP000092462">
    <property type="component" value="Unassembled WGS sequence"/>
</dbReference>
<evidence type="ECO:0008006" key="15">
    <source>
        <dbReference type="Google" id="ProtNLM"/>
    </source>
</evidence>
<keyword evidence="5" id="KW-0256">Endoplasmic reticulum</keyword>
<accession>A0A1B0D9D3</accession>
<dbReference type="VEuPathDB" id="VectorBase:PPAI004245"/>
<evidence type="ECO:0000256" key="3">
    <source>
        <dbReference type="ARBA" id="ARBA00022448"/>
    </source>
</evidence>
<evidence type="ECO:0000259" key="12">
    <source>
        <dbReference type="Pfam" id="PF18035"/>
    </source>
</evidence>
<dbReference type="EMBL" id="AJVK01028174">
    <property type="status" value="NOT_ANNOTATED_CDS"/>
    <property type="molecule type" value="Genomic_DNA"/>
</dbReference>
<sequence length="434" mass="50042">MSLVWTLIATFLYAEIGIVLLLVLPIASPMRWQKFFRSRFLAMIGRQAQMYFYLLLAVLVVFLIEAVREMRKYSHTDPAQEAHLNVGMQHSMRLFRAQRNFYISGFAIFLVLVIRRLVLLISAQASLLAQAEASFRQAESATTAARSLLSQQKDKKTEGDSEEVETLKEKVAELEGELKRERKDKEALKSQAESLNREYDLELASVKLSARAVHVLTKHPALGMEPLYHQTNKLIQDTQACFQQLNSSQVDVASVESEIQSKIAAVNSNCERLDVFLYKVPVTQRQNAKMRVDQLKYDIRHLQAALRIWQEKKQRRELEISEREQLLNRRFTANSDMSIDIDYSVQHHNAMQNAHRGVDEMINSGSNILDSLRNQRVTLKGAHKRLMDIGNTLGLSNQTMRMIERRIKEDKYVLFGGMFATLTIIGLFLYYFFF</sequence>
<dbReference type="VEuPathDB" id="VectorBase:PPAPM1_002038"/>
<dbReference type="PANTHER" id="PTHR12701:SF20">
    <property type="entry name" value="ENDOPLASMIC RETICULUM TRANSMEMBRANE PROTEIN"/>
    <property type="match status" value="1"/>
</dbReference>
<dbReference type="Pfam" id="PF12352">
    <property type="entry name" value="V-SNARE_C"/>
    <property type="match status" value="1"/>
</dbReference>
<keyword evidence="14" id="KW-1185">Reference proteome</keyword>
<keyword evidence="9" id="KW-0175">Coiled coil</keyword>
<keyword evidence="10" id="KW-0472">Membrane</keyword>
<reference evidence="13" key="1">
    <citation type="submission" date="2022-08" db="UniProtKB">
        <authorList>
            <consortium name="EnsemblMetazoa"/>
        </authorList>
    </citation>
    <scope>IDENTIFICATION</scope>
    <source>
        <strain evidence="13">Israel</strain>
    </source>
</reference>
<proteinExistence type="inferred from homology"/>
<keyword evidence="3" id="KW-0813">Transport</keyword>
<dbReference type="GO" id="GO:0070973">
    <property type="term" value="P:protein localization to endoplasmic reticulum exit site"/>
    <property type="evidence" value="ECO:0007669"/>
    <property type="project" value="TreeGrafter"/>
</dbReference>
<dbReference type="InterPro" id="IPR040463">
    <property type="entry name" value="BAP29/BAP31_N"/>
</dbReference>
<dbReference type="Gene3D" id="1.20.5.110">
    <property type="match status" value="2"/>
</dbReference>
<dbReference type="GO" id="GO:0006886">
    <property type="term" value="P:intracellular protein transport"/>
    <property type="evidence" value="ECO:0007669"/>
    <property type="project" value="InterPro"/>
</dbReference>
<evidence type="ECO:0000256" key="10">
    <source>
        <dbReference type="ARBA" id="ARBA00023136"/>
    </source>
</evidence>
<dbReference type="CDD" id="cd15863">
    <property type="entry name" value="SNARE_GS27"/>
    <property type="match status" value="1"/>
</dbReference>
<evidence type="ECO:0000256" key="8">
    <source>
        <dbReference type="ARBA" id="ARBA00022989"/>
    </source>
</evidence>
<dbReference type="InterPro" id="IPR008417">
    <property type="entry name" value="BAP29/BAP31"/>
</dbReference>
<dbReference type="Pfam" id="PF05529">
    <property type="entry name" value="Bap31"/>
    <property type="match status" value="1"/>
</dbReference>